<protein>
    <submittedName>
        <fullName evidence="1">Uncharacterized protein</fullName>
    </submittedName>
</protein>
<sequence length="33" mass="3827">MGAEAVVSVVWLAWDMAMKMYQRYMYKAITGKP</sequence>
<gene>
    <name evidence="1" type="ORF">SDENCHOL_20033</name>
</gene>
<keyword evidence="2" id="KW-1185">Reference proteome</keyword>
<dbReference type="Proteomes" id="UP000242886">
    <property type="component" value="Chromosome SDENCHOL"/>
</dbReference>
<evidence type="ECO:0000313" key="1">
    <source>
        <dbReference type="EMBL" id="SMB26022.1"/>
    </source>
</evidence>
<organism evidence="1 2">
    <name type="scientific">Sterolibacterium denitrificans</name>
    <dbReference type="NCBI Taxonomy" id="157592"/>
    <lineage>
        <taxon>Bacteria</taxon>
        <taxon>Pseudomonadati</taxon>
        <taxon>Pseudomonadota</taxon>
        <taxon>Betaproteobacteria</taxon>
        <taxon>Nitrosomonadales</taxon>
        <taxon>Sterolibacteriaceae</taxon>
        <taxon>Sterolibacterium</taxon>
    </lineage>
</organism>
<accession>A0A7Z7HQU7</accession>
<name>A0A7Z7HQU7_9PROT</name>
<dbReference type="EMBL" id="LT837803">
    <property type="protein sequence ID" value="SMB26022.1"/>
    <property type="molecule type" value="Genomic_DNA"/>
</dbReference>
<reference evidence="1" key="1">
    <citation type="submission" date="2017-03" db="EMBL/GenBank/DDBJ databases">
        <authorList>
            <consortium name="AG Boll"/>
        </authorList>
    </citation>
    <scope>NUCLEOTIDE SEQUENCE [LARGE SCALE GENOMIC DNA]</scope>
    <source>
        <strain evidence="1">Chol</strain>
    </source>
</reference>
<proteinExistence type="predicted"/>
<dbReference type="AlphaFoldDB" id="A0A7Z7HQU7"/>
<evidence type="ECO:0000313" key="2">
    <source>
        <dbReference type="Proteomes" id="UP000242886"/>
    </source>
</evidence>